<keyword evidence="32" id="KW-1185">Reference proteome</keyword>
<dbReference type="GO" id="GO:0046872">
    <property type="term" value="F:metal ion binding"/>
    <property type="evidence" value="ECO:0007669"/>
    <property type="project" value="UniProtKB-KW"/>
</dbReference>
<evidence type="ECO:0000256" key="6">
    <source>
        <dbReference type="ARBA" id="ARBA00012439"/>
    </source>
</evidence>
<keyword evidence="17" id="KW-0443">Lipid metabolism</keyword>
<evidence type="ECO:0000256" key="8">
    <source>
        <dbReference type="ARBA" id="ARBA00022490"/>
    </source>
</evidence>
<comment type="caution">
    <text evidence="31">The sequence shown here is derived from an EMBL/GenBank/DDBJ whole genome shotgun (WGS) entry which is preliminary data.</text>
</comment>
<evidence type="ECO:0000256" key="10">
    <source>
        <dbReference type="ARBA" id="ARBA00022548"/>
    </source>
</evidence>
<dbReference type="SUPFAM" id="SSF48576">
    <property type="entry name" value="Terpenoid synthases"/>
    <property type="match status" value="1"/>
</dbReference>
<evidence type="ECO:0000256" key="4">
    <source>
        <dbReference type="ARBA" id="ARBA00005035"/>
    </source>
</evidence>
<keyword evidence="10" id="KW-0153">Cholesterol metabolism</keyword>
<evidence type="ECO:0000313" key="32">
    <source>
        <dbReference type="Proteomes" id="UP000198323"/>
    </source>
</evidence>
<evidence type="ECO:0000256" key="23">
    <source>
        <dbReference type="ARBA" id="ARBA00032424"/>
    </source>
</evidence>
<dbReference type="PROSITE" id="PS00444">
    <property type="entry name" value="POLYPRENYL_SYNTHASE_2"/>
    <property type="match status" value="1"/>
</dbReference>
<dbReference type="PANTHER" id="PTHR11525:SF0">
    <property type="entry name" value="FARNESYL PYROPHOSPHATE SYNTHASE"/>
    <property type="match status" value="1"/>
</dbReference>
<dbReference type="GO" id="GO:0045337">
    <property type="term" value="P:farnesyl diphosphate biosynthetic process"/>
    <property type="evidence" value="ECO:0007669"/>
    <property type="project" value="TreeGrafter"/>
</dbReference>
<reference evidence="31 32" key="1">
    <citation type="submission" date="2016-07" db="EMBL/GenBank/DDBJ databases">
        <title>Disparate Historic Effective Population Sizes Predicted by Modern Levels of Genome Diversity for the Scaled Quail (Callipepla squamata) and the Northern Bobwhite (Colinus virginianus): Inferences from First and Second Generation Draft Genome Assemblies for Sympatric New World Quail.</title>
        <authorList>
            <person name="Oldeschulte D.L."/>
            <person name="Halley Y.A."/>
            <person name="Bhattarai E.K."/>
            <person name="Brashear W.A."/>
            <person name="Hill J."/>
            <person name="Metz R.P."/>
            <person name="Johnson C.D."/>
            <person name="Rollins D."/>
            <person name="Peterson M.J."/>
            <person name="Bickhart D.M."/>
            <person name="Decker J.E."/>
            <person name="Seabury C.M."/>
        </authorList>
    </citation>
    <scope>NUCLEOTIDE SEQUENCE [LARGE SCALE GENOMIC DNA]</scope>
    <source>
        <strain evidence="31 32">Texas</strain>
        <tissue evidence="31">Leg muscle</tissue>
    </source>
</reference>
<evidence type="ECO:0000256" key="7">
    <source>
        <dbReference type="ARBA" id="ARBA00012833"/>
    </source>
</evidence>
<dbReference type="InterPro" id="IPR033749">
    <property type="entry name" value="Polyprenyl_synt_CS"/>
</dbReference>
<evidence type="ECO:0000256" key="9">
    <source>
        <dbReference type="ARBA" id="ARBA00022516"/>
    </source>
</evidence>
<dbReference type="GO" id="GO:0005777">
    <property type="term" value="C:peroxisome"/>
    <property type="evidence" value="ECO:0007669"/>
    <property type="project" value="UniProtKB-ARBA"/>
</dbReference>
<dbReference type="InterPro" id="IPR000092">
    <property type="entry name" value="Polyprenyl_synt"/>
</dbReference>
<keyword evidence="16" id="KW-0007">Acetylation</keyword>
<dbReference type="SFLD" id="SFLDS00005">
    <property type="entry name" value="Isoprenoid_Synthase_Type_I"/>
    <property type="match status" value="1"/>
</dbReference>
<dbReference type="PANTHER" id="PTHR11525">
    <property type="entry name" value="FARNESYL-PYROPHOSPHATE SYNTHETASE"/>
    <property type="match status" value="1"/>
</dbReference>
<keyword evidence="20" id="KW-0414">Isoprene biosynthesis</keyword>
<dbReference type="PROSITE" id="PS00723">
    <property type="entry name" value="POLYPRENYL_SYNTHASE_1"/>
    <property type="match status" value="1"/>
</dbReference>
<evidence type="ECO:0000256" key="21">
    <source>
        <dbReference type="ARBA" id="ARBA00023278"/>
    </source>
</evidence>
<keyword evidence="19" id="KW-0753">Steroid metabolism</keyword>
<comment type="pathway">
    <text evidence="3">Isoprenoid biosynthesis; geranyl diphosphate biosynthesis; geranyl diphosphate from dimethylallyl diphosphate and isopentenyl diphosphate: step 1/1.</text>
</comment>
<keyword evidence="14" id="KW-0460">Magnesium</keyword>
<comment type="pathway">
    <text evidence="4">Isoprenoid biosynthesis; farnesyl diphosphate biosynthesis; farnesyl diphosphate from geranyl diphosphate and isopentenyl diphosphate: step 1/1.</text>
</comment>
<dbReference type="AlphaFoldDB" id="A0A226MEF6"/>
<evidence type="ECO:0000256" key="12">
    <source>
        <dbReference type="ARBA" id="ARBA00022723"/>
    </source>
</evidence>
<keyword evidence="12" id="KW-0479">Metal-binding</keyword>
<gene>
    <name evidence="31" type="ORF">ASZ78_014927</name>
</gene>
<dbReference type="EMBL" id="MCFN01001089">
    <property type="protein sequence ID" value="OXB53687.1"/>
    <property type="molecule type" value="Genomic_DNA"/>
</dbReference>
<dbReference type="Gene3D" id="1.10.600.10">
    <property type="entry name" value="Farnesyl Diphosphate Synthase"/>
    <property type="match status" value="1"/>
</dbReference>
<evidence type="ECO:0000256" key="29">
    <source>
        <dbReference type="ARBA" id="ARBA00053104"/>
    </source>
</evidence>
<keyword evidence="13" id="KW-0152">Cholesterol biosynthesis</keyword>
<evidence type="ECO:0000256" key="24">
    <source>
        <dbReference type="ARBA" id="ARBA00032448"/>
    </source>
</evidence>
<evidence type="ECO:0000256" key="1">
    <source>
        <dbReference type="ARBA" id="ARBA00001946"/>
    </source>
</evidence>
<name>A0A226MEF6_CALSU</name>
<evidence type="ECO:0000256" key="20">
    <source>
        <dbReference type="ARBA" id="ARBA00023229"/>
    </source>
</evidence>
<dbReference type="InterPro" id="IPR008949">
    <property type="entry name" value="Isoprenoid_synthase_dom_sf"/>
</dbReference>
<dbReference type="EC" id="2.5.1.10" evidence="6"/>
<comment type="function">
    <text evidence="29">Key enzyme in isoprenoid biosynthesis which catalyzes the formation of farnesyl diphosphate (FPP), a precursor for several classes of essential metabolites including sterols, dolichols, carotenoids, and ubiquinones. FPP also serves as substrate for protein farnesylation and geranylgeranylation. Catalyzes the sequential condensation of isopentenyl pyrophosphate with the allylic pyrophosphates, dimethylallyl pyrophosphate, and then with the resultant geranylpyrophosphate to the ultimate product farnesyl pyrophosphate.</text>
</comment>
<dbReference type="STRING" id="9009.A0A226MEF6"/>
<evidence type="ECO:0000256" key="17">
    <source>
        <dbReference type="ARBA" id="ARBA00023098"/>
    </source>
</evidence>
<dbReference type="OrthoDB" id="10257492at2759"/>
<comment type="catalytic activity">
    <reaction evidence="27">
        <text>isopentenyl diphosphate + dimethylallyl diphosphate = (2E)-geranyl diphosphate + diphosphate</text>
        <dbReference type="Rhea" id="RHEA:22408"/>
        <dbReference type="ChEBI" id="CHEBI:33019"/>
        <dbReference type="ChEBI" id="CHEBI:57623"/>
        <dbReference type="ChEBI" id="CHEBI:58057"/>
        <dbReference type="ChEBI" id="CHEBI:128769"/>
        <dbReference type="EC" id="2.5.1.1"/>
    </reaction>
</comment>
<keyword evidence="8" id="KW-0963">Cytoplasm</keyword>
<keyword evidence="9" id="KW-0444">Lipid biosynthesis</keyword>
<dbReference type="FunFam" id="1.10.600.10:FF:000052">
    <property type="entry name" value="Farnesyl pyrophosphate synthase"/>
    <property type="match status" value="1"/>
</dbReference>
<evidence type="ECO:0000256" key="27">
    <source>
        <dbReference type="ARBA" id="ARBA00049291"/>
    </source>
</evidence>
<keyword evidence="15" id="KW-0752">Steroid biosynthesis</keyword>
<evidence type="ECO:0000256" key="15">
    <source>
        <dbReference type="ARBA" id="ARBA00022955"/>
    </source>
</evidence>
<evidence type="ECO:0000256" key="5">
    <source>
        <dbReference type="ARBA" id="ARBA00006706"/>
    </source>
</evidence>
<proteinExistence type="inferred from homology"/>
<evidence type="ECO:0000256" key="25">
    <source>
        <dbReference type="ARBA" id="ARBA00032873"/>
    </source>
</evidence>
<evidence type="ECO:0000256" key="30">
    <source>
        <dbReference type="RuleBase" id="RU004466"/>
    </source>
</evidence>
<keyword evidence="18" id="KW-1207">Sterol metabolism</keyword>
<comment type="cofactor">
    <cofactor evidence="1">
        <name>Mg(2+)</name>
        <dbReference type="ChEBI" id="CHEBI:18420"/>
    </cofactor>
</comment>
<dbReference type="InterPro" id="IPR039702">
    <property type="entry name" value="FPS1-like"/>
</dbReference>
<protein>
    <recommendedName>
        <fullName evidence="26">Farnesyl pyrophosphate synthase</fullName>
        <ecNumber evidence="7">2.5.1.1</ecNumber>
        <ecNumber evidence="6">2.5.1.10</ecNumber>
    </recommendedName>
    <alternativeName>
        <fullName evidence="25">(2E,6E)-farnesyl diphosphate synthase</fullName>
    </alternativeName>
    <alternativeName>
        <fullName evidence="24">Dimethylallyltranstransferase</fullName>
    </alternativeName>
    <alternativeName>
        <fullName evidence="23">Farnesyl diphosphate synthase</fullName>
    </alternativeName>
    <alternativeName>
        <fullName evidence="22">Geranyltranstransferase</fullName>
    </alternativeName>
</protein>
<evidence type="ECO:0000256" key="14">
    <source>
        <dbReference type="ARBA" id="ARBA00022842"/>
    </source>
</evidence>
<evidence type="ECO:0000256" key="2">
    <source>
        <dbReference type="ARBA" id="ARBA00004496"/>
    </source>
</evidence>
<keyword evidence="11 30" id="KW-0808">Transferase</keyword>
<evidence type="ECO:0000256" key="16">
    <source>
        <dbReference type="ARBA" id="ARBA00022990"/>
    </source>
</evidence>
<evidence type="ECO:0000256" key="28">
    <source>
        <dbReference type="ARBA" id="ARBA00049399"/>
    </source>
</evidence>
<dbReference type="CDD" id="cd00685">
    <property type="entry name" value="Trans_IPPS_HT"/>
    <property type="match status" value="1"/>
</dbReference>
<sequence length="351" mass="40092">MSADGADPAAERERFAEFFPQIVRDLTEDGIGDPEVGDAVARLKEVLEYNGPGGKWNRGMTVVAAYRELAGPGQRDPESLRCALAVGWCIELFQAFFLVADDIMDQSLTRRGQPCWYKKEGIGLDAINDAFLLESSVYRMLKKYCGQRPYYVQLLELFLQTAYQTELGQMLDLITAPVSKVDLSRFSEERYKAIVKYKTAFYSFYLPVAAAMYMAGIDSREEHENAKAILLEMGEFFQIQDDYLDCFGDPALTGKVGTDIQDNKCSWLVVQCLQRITPAQRRVLEENYGQKEPEKVAKVKELYESVGMKALFLQYEEGSYRRLRDLIDRRSNRLPKEIFLGLAGKIYKRQK</sequence>
<dbReference type="Pfam" id="PF00348">
    <property type="entry name" value="polyprenyl_synt"/>
    <property type="match status" value="1"/>
</dbReference>
<keyword evidence="13" id="KW-0756">Sterol biosynthesis</keyword>
<evidence type="ECO:0000256" key="3">
    <source>
        <dbReference type="ARBA" id="ARBA00004932"/>
    </source>
</evidence>
<dbReference type="EC" id="2.5.1.1" evidence="7"/>
<evidence type="ECO:0000256" key="13">
    <source>
        <dbReference type="ARBA" id="ARBA00022778"/>
    </source>
</evidence>
<dbReference type="GO" id="GO:0004161">
    <property type="term" value="F:dimethylallyltranstransferase activity"/>
    <property type="evidence" value="ECO:0007669"/>
    <property type="project" value="UniProtKB-EC"/>
</dbReference>
<comment type="catalytic activity">
    <reaction evidence="28">
        <text>isopentenyl diphosphate + (2E)-geranyl diphosphate = (2E,6E)-farnesyl diphosphate + diphosphate</text>
        <dbReference type="Rhea" id="RHEA:19361"/>
        <dbReference type="ChEBI" id="CHEBI:33019"/>
        <dbReference type="ChEBI" id="CHEBI:58057"/>
        <dbReference type="ChEBI" id="CHEBI:128769"/>
        <dbReference type="ChEBI" id="CHEBI:175763"/>
        <dbReference type="EC" id="2.5.1.10"/>
    </reaction>
</comment>
<evidence type="ECO:0000256" key="19">
    <source>
        <dbReference type="ARBA" id="ARBA00023221"/>
    </source>
</evidence>
<keyword evidence="21" id="KW-0379">Hydroxylation</keyword>
<organism evidence="31 32">
    <name type="scientific">Callipepla squamata</name>
    <name type="common">Scaled quail</name>
    <dbReference type="NCBI Taxonomy" id="9009"/>
    <lineage>
        <taxon>Eukaryota</taxon>
        <taxon>Metazoa</taxon>
        <taxon>Chordata</taxon>
        <taxon>Craniata</taxon>
        <taxon>Vertebrata</taxon>
        <taxon>Euteleostomi</taxon>
        <taxon>Archelosauria</taxon>
        <taxon>Archosauria</taxon>
        <taxon>Dinosauria</taxon>
        <taxon>Saurischia</taxon>
        <taxon>Theropoda</taxon>
        <taxon>Coelurosauria</taxon>
        <taxon>Aves</taxon>
        <taxon>Neognathae</taxon>
        <taxon>Galloanserae</taxon>
        <taxon>Galliformes</taxon>
        <taxon>Odontophoridae</taxon>
        <taxon>Callipepla</taxon>
    </lineage>
</organism>
<dbReference type="GO" id="GO:0004337">
    <property type="term" value="F:(2E,6E)-farnesyl diphosphate synthase activity"/>
    <property type="evidence" value="ECO:0007669"/>
    <property type="project" value="UniProtKB-EC"/>
</dbReference>
<dbReference type="GO" id="GO:0006695">
    <property type="term" value="P:cholesterol biosynthetic process"/>
    <property type="evidence" value="ECO:0007669"/>
    <property type="project" value="UniProtKB-KW"/>
</dbReference>
<evidence type="ECO:0000313" key="31">
    <source>
        <dbReference type="EMBL" id="OXB53687.1"/>
    </source>
</evidence>
<comment type="similarity">
    <text evidence="5 30">Belongs to the FPP/GGPP synthase family.</text>
</comment>
<dbReference type="Proteomes" id="UP000198323">
    <property type="component" value="Unassembled WGS sequence"/>
</dbReference>
<evidence type="ECO:0000256" key="26">
    <source>
        <dbReference type="ARBA" id="ARBA00034546"/>
    </source>
</evidence>
<comment type="subcellular location">
    <subcellularLocation>
        <location evidence="2">Cytoplasm</location>
    </subcellularLocation>
</comment>
<evidence type="ECO:0000256" key="18">
    <source>
        <dbReference type="ARBA" id="ARBA00023166"/>
    </source>
</evidence>
<evidence type="ECO:0000256" key="11">
    <source>
        <dbReference type="ARBA" id="ARBA00022679"/>
    </source>
</evidence>
<dbReference type="GO" id="GO:0005759">
    <property type="term" value="C:mitochondrial matrix"/>
    <property type="evidence" value="ECO:0007669"/>
    <property type="project" value="UniProtKB-ARBA"/>
</dbReference>
<dbReference type="SFLD" id="SFLDG01017">
    <property type="entry name" value="Polyprenyl_Transferase_Like"/>
    <property type="match status" value="1"/>
</dbReference>
<evidence type="ECO:0000256" key="22">
    <source>
        <dbReference type="ARBA" id="ARBA00032380"/>
    </source>
</evidence>
<accession>A0A226MEF6</accession>